<dbReference type="GO" id="GO:0000976">
    <property type="term" value="F:transcription cis-regulatory region binding"/>
    <property type="evidence" value="ECO:0007669"/>
    <property type="project" value="TreeGrafter"/>
</dbReference>
<dbReference type="EMBL" id="SNYA01000005">
    <property type="protein sequence ID" value="TDP91496.1"/>
    <property type="molecule type" value="Genomic_DNA"/>
</dbReference>
<dbReference type="PANTHER" id="PTHR30055">
    <property type="entry name" value="HTH-TYPE TRANSCRIPTIONAL REGULATOR RUTR"/>
    <property type="match status" value="1"/>
</dbReference>
<evidence type="ECO:0000259" key="5">
    <source>
        <dbReference type="PROSITE" id="PS50977"/>
    </source>
</evidence>
<name>A0A4R6RYZ6_9MICO</name>
<dbReference type="PANTHER" id="PTHR30055:SF234">
    <property type="entry name" value="HTH-TYPE TRANSCRIPTIONAL REGULATOR BETI"/>
    <property type="match status" value="1"/>
</dbReference>
<dbReference type="InterPro" id="IPR050109">
    <property type="entry name" value="HTH-type_TetR-like_transc_reg"/>
</dbReference>
<accession>A0A4R6RYZ6</accession>
<feature type="DNA-binding region" description="H-T-H motif" evidence="4">
    <location>
        <begin position="41"/>
        <end position="60"/>
    </location>
</feature>
<comment type="caution">
    <text evidence="6">The sequence shown here is derived from an EMBL/GenBank/DDBJ whole genome shotgun (WGS) entry which is preliminary data.</text>
</comment>
<dbReference type="Pfam" id="PF00440">
    <property type="entry name" value="TetR_N"/>
    <property type="match status" value="1"/>
</dbReference>
<proteinExistence type="predicted"/>
<reference evidence="6 7" key="1">
    <citation type="submission" date="2019-03" db="EMBL/GenBank/DDBJ databases">
        <title>Genomic analyses of the natural microbiome of Caenorhabditis elegans.</title>
        <authorList>
            <person name="Samuel B."/>
        </authorList>
    </citation>
    <scope>NUCLEOTIDE SEQUENCE [LARGE SCALE GENOMIC DNA]</scope>
    <source>
        <strain evidence="6 7">JUb18</strain>
    </source>
</reference>
<feature type="domain" description="HTH tetR-type" evidence="5">
    <location>
        <begin position="18"/>
        <end position="78"/>
    </location>
</feature>
<sequence>MTAEAASSPPSLRERRQFRTRQELVDAVLVVIAEGGVDAATIDRVSAQSGISRGTVYAHFPGGRDELLRAAYARLGVQLVERTRAAVSAAEGWRARLAAHAREMFDLAADARIGHFFNVSGPTLIVDGEARGIGSGASAVMLQENLAHAQSLEEVSADIDAEVTAILLVGALREAAIRVAAGSESAERAYAAFVRLAAGLAASAEQPR</sequence>
<dbReference type="PROSITE" id="PS50977">
    <property type="entry name" value="HTH_TETR_2"/>
    <property type="match status" value="1"/>
</dbReference>
<evidence type="ECO:0000256" key="3">
    <source>
        <dbReference type="ARBA" id="ARBA00023163"/>
    </source>
</evidence>
<organism evidence="6 7">
    <name type="scientific">Leucobacter luti</name>
    <dbReference type="NCBI Taxonomy" id="340320"/>
    <lineage>
        <taxon>Bacteria</taxon>
        <taxon>Bacillati</taxon>
        <taxon>Actinomycetota</taxon>
        <taxon>Actinomycetes</taxon>
        <taxon>Micrococcales</taxon>
        <taxon>Microbacteriaceae</taxon>
        <taxon>Leucobacter</taxon>
    </lineage>
</organism>
<evidence type="ECO:0000256" key="1">
    <source>
        <dbReference type="ARBA" id="ARBA00023015"/>
    </source>
</evidence>
<dbReference type="OrthoDB" id="4567939at2"/>
<keyword evidence="7" id="KW-1185">Reference proteome</keyword>
<evidence type="ECO:0000256" key="2">
    <source>
        <dbReference type="ARBA" id="ARBA00023125"/>
    </source>
</evidence>
<gene>
    <name evidence="6" type="ORF">EDF62_2113</name>
</gene>
<evidence type="ECO:0000313" key="7">
    <source>
        <dbReference type="Proteomes" id="UP000295601"/>
    </source>
</evidence>
<dbReference type="RefSeq" id="WP_133616973.1">
    <property type="nucleotide sequence ID" value="NZ_SNYA01000005.1"/>
</dbReference>
<keyword evidence="3" id="KW-0804">Transcription</keyword>
<keyword evidence="1" id="KW-0805">Transcription regulation</keyword>
<dbReference type="Proteomes" id="UP000295601">
    <property type="component" value="Unassembled WGS sequence"/>
</dbReference>
<dbReference type="InterPro" id="IPR009057">
    <property type="entry name" value="Homeodomain-like_sf"/>
</dbReference>
<evidence type="ECO:0000313" key="6">
    <source>
        <dbReference type="EMBL" id="TDP91496.1"/>
    </source>
</evidence>
<dbReference type="GO" id="GO:0003700">
    <property type="term" value="F:DNA-binding transcription factor activity"/>
    <property type="evidence" value="ECO:0007669"/>
    <property type="project" value="TreeGrafter"/>
</dbReference>
<dbReference type="InterPro" id="IPR001647">
    <property type="entry name" value="HTH_TetR"/>
</dbReference>
<dbReference type="AlphaFoldDB" id="A0A4R6RYZ6"/>
<protein>
    <submittedName>
        <fullName evidence="6">TetR family transcriptional regulator</fullName>
    </submittedName>
</protein>
<dbReference type="SUPFAM" id="SSF46689">
    <property type="entry name" value="Homeodomain-like"/>
    <property type="match status" value="1"/>
</dbReference>
<evidence type="ECO:0000256" key="4">
    <source>
        <dbReference type="PROSITE-ProRule" id="PRU00335"/>
    </source>
</evidence>
<keyword evidence="2 4" id="KW-0238">DNA-binding</keyword>
<dbReference type="Gene3D" id="1.10.357.10">
    <property type="entry name" value="Tetracycline Repressor, domain 2"/>
    <property type="match status" value="1"/>
</dbReference>